<keyword evidence="3" id="KW-1185">Reference proteome</keyword>
<evidence type="ECO:0000256" key="1">
    <source>
        <dbReference type="SAM" id="MobiDB-lite"/>
    </source>
</evidence>
<reference evidence="2 3" key="1">
    <citation type="journal article" date="2024" name="Science">
        <title>Giant polyketide synthase enzymes in the biosynthesis of giant marine polyether toxins.</title>
        <authorList>
            <person name="Fallon T.R."/>
            <person name="Shende V.V."/>
            <person name="Wierzbicki I.H."/>
            <person name="Pendleton A.L."/>
            <person name="Watervoot N.F."/>
            <person name="Auber R.P."/>
            <person name="Gonzalez D.J."/>
            <person name="Wisecaver J.H."/>
            <person name="Moore B.S."/>
        </authorList>
    </citation>
    <scope>NUCLEOTIDE SEQUENCE [LARGE SCALE GENOMIC DNA]</scope>
    <source>
        <strain evidence="2 3">12B1</strain>
    </source>
</reference>
<evidence type="ECO:0000313" key="2">
    <source>
        <dbReference type="EMBL" id="KAL1522337.1"/>
    </source>
</evidence>
<dbReference type="AlphaFoldDB" id="A0AB34JNN9"/>
<feature type="compositionally biased region" description="Low complexity" evidence="1">
    <location>
        <begin position="17"/>
        <end position="41"/>
    </location>
</feature>
<organism evidence="2 3">
    <name type="scientific">Prymnesium parvum</name>
    <name type="common">Toxic golden alga</name>
    <dbReference type="NCBI Taxonomy" id="97485"/>
    <lineage>
        <taxon>Eukaryota</taxon>
        <taxon>Haptista</taxon>
        <taxon>Haptophyta</taxon>
        <taxon>Prymnesiophyceae</taxon>
        <taxon>Prymnesiales</taxon>
        <taxon>Prymnesiaceae</taxon>
        <taxon>Prymnesium</taxon>
    </lineage>
</organism>
<feature type="region of interest" description="Disordered" evidence="1">
    <location>
        <begin position="1"/>
        <end position="57"/>
    </location>
</feature>
<name>A0AB34JNN9_PRYPA</name>
<comment type="caution">
    <text evidence="2">The sequence shown here is derived from an EMBL/GenBank/DDBJ whole genome shotgun (WGS) entry which is preliminary data.</text>
</comment>
<evidence type="ECO:0000313" key="3">
    <source>
        <dbReference type="Proteomes" id="UP001515480"/>
    </source>
</evidence>
<dbReference type="Proteomes" id="UP001515480">
    <property type="component" value="Unassembled WGS sequence"/>
</dbReference>
<accession>A0AB34JNN9</accession>
<protein>
    <submittedName>
        <fullName evidence="2">Uncharacterized protein</fullName>
    </submittedName>
</protein>
<sequence>MLADQCRQPTTNEPAATSDSPLLADSPSASAALLDTPLSPLGDHPVPPLLTLGTPDVGAVESSPYACELPLAPSVSRQPPPPSFAPLLMPPLSNVAPPPQQTLGIPLAASKSTRRGRPPRVGTFWAPVRTLNTVRPVGPLIGTAGPRPMFPSDASSPSLLASQTAGTDPIASVSSLALMMGLPPSALPVLLNSADPPLRAILVELVRLAHGAPPFDAAVLGFIRGLSNAPPPPSCTAAAVPPPPPPPAAPSALDFGDERSEFLDLFPPHLHEAVRKFLGTAAPAALDSSDELSEFLGLFPRHLHEAVHEFLGTARAFGYELASSCVDLLKVLAGFDPSEVERLISITYAANLLMEEVVPPSVALAAAKDRLLRRPRVHQSVRDRRFEAAMGLSGMAQSSPHRALLARGRRAPRVLMQAVPHPPSIVHSHHQQQF</sequence>
<gene>
    <name evidence="2" type="ORF">AB1Y20_017329</name>
</gene>
<dbReference type="EMBL" id="JBGBPQ010000006">
    <property type="protein sequence ID" value="KAL1522337.1"/>
    <property type="molecule type" value="Genomic_DNA"/>
</dbReference>
<proteinExistence type="predicted"/>